<dbReference type="GO" id="GO:0003723">
    <property type="term" value="F:RNA binding"/>
    <property type="evidence" value="ECO:0007669"/>
    <property type="project" value="UniProtKB-KW"/>
</dbReference>
<protein>
    <recommendedName>
        <fullName evidence="10">NEDD4-binding protein 1</fullName>
    </recommendedName>
</protein>
<organism evidence="18 19">
    <name type="scientific">Geotrypetes seraphini</name>
    <name type="common">Gaboon caecilian</name>
    <name type="synonym">Caecilia seraphini</name>
    <dbReference type="NCBI Taxonomy" id="260995"/>
    <lineage>
        <taxon>Eukaryota</taxon>
        <taxon>Metazoa</taxon>
        <taxon>Chordata</taxon>
        <taxon>Craniata</taxon>
        <taxon>Vertebrata</taxon>
        <taxon>Euteleostomi</taxon>
        <taxon>Amphibia</taxon>
        <taxon>Gymnophiona</taxon>
        <taxon>Geotrypetes</taxon>
    </lineage>
</organism>
<keyword evidence="3" id="KW-0399">Innate immunity</keyword>
<feature type="compositionally biased region" description="Basic and acidic residues" evidence="12">
    <location>
        <begin position="285"/>
        <end position="296"/>
    </location>
</feature>
<dbReference type="InterPro" id="IPR056578">
    <property type="entry name" value="UBA_N4BP1_C"/>
</dbReference>
<evidence type="ECO:0000256" key="3">
    <source>
        <dbReference type="ARBA" id="ARBA00022588"/>
    </source>
</evidence>
<dbReference type="InterPro" id="IPR056630">
    <property type="entry name" value="KH_N4BP1_2nd"/>
</dbReference>
<dbReference type="InterPro" id="IPR021869">
    <property type="entry name" value="RNase_Zc3h12_NYN"/>
</dbReference>
<dbReference type="OrthoDB" id="392925at2759"/>
<gene>
    <name evidence="19" type="primary">N4BP1</name>
</gene>
<comment type="function">
    <text evidence="11">Potent suppressor of cytokine production that acts as a regulator of innate immune signaling and inflammation. Acts as a key negative regulator of select cytokine and chemokine responses elicited by TRIF-independent Toll-like receptors (TLRs), thereby limiting inflammatory cytokine responses to minor insults. Has ribonuclease activity.</text>
</comment>
<dbReference type="GO" id="GO:0045087">
    <property type="term" value="P:innate immune response"/>
    <property type="evidence" value="ECO:0007669"/>
    <property type="project" value="UniProtKB-KW"/>
</dbReference>
<dbReference type="CTD" id="9683"/>
<dbReference type="KEGG" id="gsh:117359401"/>
<comment type="subcellular location">
    <subcellularLocation>
        <location evidence="1">Nucleus</location>
        <location evidence="1">PML body</location>
    </subcellularLocation>
    <subcellularLocation>
        <location evidence="2">Nucleus</location>
        <location evidence="2">Nucleolus</location>
    </subcellularLocation>
</comment>
<evidence type="ECO:0000256" key="5">
    <source>
        <dbReference type="ARBA" id="ARBA00022801"/>
    </source>
</evidence>
<evidence type="ECO:0000313" key="19">
    <source>
        <dbReference type="RefSeq" id="XP_033798000.1"/>
    </source>
</evidence>
<evidence type="ECO:0000256" key="2">
    <source>
        <dbReference type="ARBA" id="ARBA00004604"/>
    </source>
</evidence>
<feature type="region of interest" description="Disordered" evidence="12">
    <location>
        <begin position="449"/>
        <end position="481"/>
    </location>
</feature>
<dbReference type="Pfam" id="PF23054">
    <property type="entry name" value="UBA_N4BP1_C"/>
    <property type="match status" value="1"/>
</dbReference>
<dbReference type="Pfam" id="PF23050">
    <property type="entry name" value="KH_N4BP1_1st"/>
    <property type="match status" value="1"/>
</dbReference>
<evidence type="ECO:0000256" key="10">
    <source>
        <dbReference type="ARBA" id="ARBA00039336"/>
    </source>
</evidence>
<dbReference type="GO" id="GO:0032435">
    <property type="term" value="P:negative regulation of proteasomal ubiquitin-dependent protein catabolic process"/>
    <property type="evidence" value="ECO:0007669"/>
    <property type="project" value="TreeGrafter"/>
</dbReference>
<dbReference type="GO" id="GO:0005730">
    <property type="term" value="C:nucleolus"/>
    <property type="evidence" value="ECO:0007669"/>
    <property type="project" value="UniProtKB-SubCell"/>
</dbReference>
<dbReference type="Pfam" id="PF11977">
    <property type="entry name" value="RNase_Zc3h12a"/>
    <property type="match status" value="1"/>
</dbReference>
<keyword evidence="8" id="KW-0539">Nucleus</keyword>
<evidence type="ECO:0000259" key="16">
    <source>
        <dbReference type="Pfam" id="PF23053"/>
    </source>
</evidence>
<evidence type="ECO:0000313" key="18">
    <source>
        <dbReference type="Proteomes" id="UP000515159"/>
    </source>
</evidence>
<keyword evidence="7" id="KW-0694">RNA-binding</keyword>
<sequence length="920" mass="103289">MSGVAGGSRRAMEDEFAVPASRRQNLESSKRQIEALFQVVFTVLGVLEQFPVSSGSSQSSEWIWLKLKGTKEAVRKAKEYVKGLCEPGMGKKEHYPKNMHCIFVGAQRLFLSSLIQATCADVSVLETGVLGIKGDIAAVVMAQSRIQQFVMLFENNESLPSPKESEVKKKFKHFVERHADKYTMDLLLLPSALKEELLNLVQDDRCLETEAILGRQTSNVPNVKHRQLEKTNSNTEDITFLEESRKQAGTPVTELTKQMNSVLSESSEQHFIPIKGTTPPQDLTSSKERSSCKRRISETEDRLVKKQFSLERVQGSRSPIPNSTTSASDIIDLSDDSVNQSDSIILIREDDDDDEVNEEMEYKILVDFFRTMGYSQEIVVKVIGEMGQSEEPLKLLEEIEKEHTKLQPKLTSCNSDRCAVQLNSGVKKNICQLRKDTAVANGKRSECQLDKPVKERKDKNLQQTADSQCMPARTEGRKASSISIVASKDCKNETHLKCSQPDHSSSSTEDLDTDGGSLSGYSVQELVLDKDVLKDCDFIARGSSDPPPPHKPVMTETLIMQQKSTEGHVQQNKNPLCCIRREHSPSSQPASCSKNSVQKLPLPAPGFDVNSGKILNNHIDVSVTGVQRFLTSLKIPYQLELKNEPGRTNLKHIIVDGSNVAMSHGLNKFFSCRGIAIAVAFFWRNGHRNITVFVPQWRTKRDPNITEQHFLTELQNLGILSFTPARTVLGTRIASHDDRFLLHLAEKTGGVIVTNDNFKEFVIESPVWREIIKERLLQYTFAGDIFMIPDDPLGRYGPRLEVFLCNQHPIRNFPPSHFHQMGETLNPMRSFSNMPAAIAANLDHHPGVRPPQSETKSQWTPNIQRGLTVPPPRSFLETSKLKEELLKIFPEAQQRQKISQILTAHPYMRDLNALSAMVLD</sequence>
<dbReference type="GO" id="GO:0016787">
    <property type="term" value="F:hydrolase activity"/>
    <property type="evidence" value="ECO:0007669"/>
    <property type="project" value="UniProtKB-KW"/>
</dbReference>
<dbReference type="InterPro" id="IPR056629">
    <property type="entry name" value="KH_N4BP1_1st"/>
</dbReference>
<feature type="domain" description="N4BP1 UBA-like" evidence="16">
    <location>
        <begin position="361"/>
        <end position="404"/>
    </location>
</feature>
<name>A0A6P8QQ64_GEOSA</name>
<evidence type="ECO:0000256" key="1">
    <source>
        <dbReference type="ARBA" id="ARBA00004322"/>
    </source>
</evidence>
<dbReference type="InterPro" id="IPR056631">
    <property type="entry name" value="UBA_N4BP1"/>
</dbReference>
<dbReference type="PANTHER" id="PTHR12876:SF26">
    <property type="entry name" value="NEDD4-BINDING PROTEIN 1"/>
    <property type="match status" value="1"/>
</dbReference>
<dbReference type="GO" id="GO:0016605">
    <property type="term" value="C:PML body"/>
    <property type="evidence" value="ECO:0007669"/>
    <property type="project" value="UniProtKB-SubCell"/>
</dbReference>
<evidence type="ECO:0000259" key="15">
    <source>
        <dbReference type="Pfam" id="PF23052"/>
    </source>
</evidence>
<evidence type="ECO:0000256" key="6">
    <source>
        <dbReference type="ARBA" id="ARBA00022859"/>
    </source>
</evidence>
<dbReference type="FunFam" id="3.40.50.11980:FF:000001">
    <property type="entry name" value="ZC3H12A isoform 1"/>
    <property type="match status" value="1"/>
</dbReference>
<dbReference type="Pfam" id="PF23053">
    <property type="entry name" value="UBA_N4BP1"/>
    <property type="match status" value="1"/>
</dbReference>
<dbReference type="FunCoup" id="A0A6P8QQ64">
    <property type="interactions" value="2939"/>
</dbReference>
<keyword evidence="5" id="KW-0378">Hydrolase</keyword>
<evidence type="ECO:0000256" key="9">
    <source>
        <dbReference type="ARBA" id="ARBA00038274"/>
    </source>
</evidence>
<dbReference type="GO" id="GO:0004518">
    <property type="term" value="F:nuclease activity"/>
    <property type="evidence" value="ECO:0007669"/>
    <property type="project" value="UniProtKB-KW"/>
</dbReference>
<dbReference type="InParanoid" id="A0A6P8QQ64"/>
<evidence type="ECO:0000259" key="17">
    <source>
        <dbReference type="Pfam" id="PF23054"/>
    </source>
</evidence>
<feature type="domain" description="N4BP1 first type I KH-domain" evidence="14">
    <location>
        <begin position="14"/>
        <end position="86"/>
    </location>
</feature>
<dbReference type="Proteomes" id="UP000515159">
    <property type="component" value="Chromosome 4"/>
</dbReference>
<dbReference type="PANTHER" id="PTHR12876">
    <property type="entry name" value="N4BP1-RELATED"/>
    <property type="match status" value="1"/>
</dbReference>
<dbReference type="Pfam" id="PF23052">
    <property type="entry name" value="KH_N4BP1_2nd"/>
    <property type="match status" value="1"/>
</dbReference>
<feature type="region of interest" description="Disordered" evidence="12">
    <location>
        <begin position="495"/>
        <end position="516"/>
    </location>
</feature>
<feature type="domain" description="N4BP1 second type I KH-domain" evidence="15">
    <location>
        <begin position="89"/>
        <end position="203"/>
    </location>
</feature>
<feature type="domain" description="N4BP1 C-terminal UBA" evidence="17">
    <location>
        <begin position="872"/>
        <end position="920"/>
    </location>
</feature>
<evidence type="ECO:0000256" key="7">
    <source>
        <dbReference type="ARBA" id="ARBA00022884"/>
    </source>
</evidence>
<evidence type="ECO:0000256" key="8">
    <source>
        <dbReference type="ARBA" id="ARBA00023242"/>
    </source>
</evidence>
<evidence type="ECO:0000256" key="12">
    <source>
        <dbReference type="SAM" id="MobiDB-lite"/>
    </source>
</evidence>
<dbReference type="AlphaFoldDB" id="A0A6P8QQ64"/>
<dbReference type="GO" id="GO:0031397">
    <property type="term" value="P:negative regulation of protein ubiquitination"/>
    <property type="evidence" value="ECO:0007669"/>
    <property type="project" value="TreeGrafter"/>
</dbReference>
<keyword evidence="6" id="KW-0391">Immunity</keyword>
<comment type="similarity">
    <text evidence="9">Belongs to the N4BP1 family.</text>
</comment>
<dbReference type="InterPro" id="IPR051101">
    <property type="entry name" value="ZC3H12/N4BP1_RNase_Reg"/>
</dbReference>
<dbReference type="GeneID" id="117359401"/>
<dbReference type="CDD" id="cd09032">
    <property type="entry name" value="KH-I_N4BP1_like_rpt1"/>
    <property type="match status" value="1"/>
</dbReference>
<evidence type="ECO:0000259" key="13">
    <source>
        <dbReference type="Pfam" id="PF11977"/>
    </source>
</evidence>
<keyword evidence="18" id="KW-1185">Reference proteome</keyword>
<proteinExistence type="inferred from homology"/>
<accession>A0A6P8QQ64</accession>
<keyword evidence="4" id="KW-0540">Nuclease</keyword>
<evidence type="ECO:0000256" key="11">
    <source>
        <dbReference type="ARBA" id="ARBA00054635"/>
    </source>
</evidence>
<dbReference type="CDD" id="cd18728">
    <property type="entry name" value="PIN_N4BP1-like"/>
    <property type="match status" value="1"/>
</dbReference>
<dbReference type="RefSeq" id="XP_033798000.1">
    <property type="nucleotide sequence ID" value="XM_033942109.1"/>
</dbReference>
<dbReference type="Gene3D" id="3.40.50.11980">
    <property type="match status" value="1"/>
</dbReference>
<feature type="region of interest" description="Disordered" evidence="12">
    <location>
        <begin position="267"/>
        <end position="296"/>
    </location>
</feature>
<evidence type="ECO:0000259" key="14">
    <source>
        <dbReference type="Pfam" id="PF23050"/>
    </source>
</evidence>
<reference evidence="19" key="1">
    <citation type="submission" date="2025-08" db="UniProtKB">
        <authorList>
            <consortium name="RefSeq"/>
        </authorList>
    </citation>
    <scope>IDENTIFICATION</scope>
</reference>
<feature type="domain" description="RNase NYN" evidence="13">
    <location>
        <begin position="650"/>
        <end position="801"/>
    </location>
</feature>
<feature type="compositionally biased region" description="Basic and acidic residues" evidence="12">
    <location>
        <begin position="449"/>
        <end position="460"/>
    </location>
</feature>
<evidence type="ECO:0000256" key="4">
    <source>
        <dbReference type="ARBA" id="ARBA00022722"/>
    </source>
</evidence>